<sequence length="271" mass="30083">MNSIKYILASLLCVSLFSCEEVVSVDLETAPPRLVVDAGIDWIKGTDGHHQVVRLTTTTGYYDTTIPVVSGAIVSITNASGTTFEFTEDLGTGNYVCDNFVPELEQTYVLSVVYQNEIFTATETLHSVPDISHVIQDNDGGFLGDEIEVRFFFQDDANVENYYYVRTEAPVLAFPELDTFSDEFFNGNESFGFFSDEDLEAGQTVSFTFHAVSRRYHEYIRRLIENAGGGNPFATTAATVRGNLINTTNASNYALGYFRVSEADTLDYVVE</sequence>
<reference evidence="1" key="1">
    <citation type="submission" date="2020-02" db="EMBL/GenBank/DDBJ databases">
        <title>Flavobacterium sp. genome.</title>
        <authorList>
            <person name="Jung H.S."/>
            <person name="Baek J.H."/>
            <person name="Jeon C.O."/>
        </authorList>
    </citation>
    <scope>NUCLEOTIDE SEQUENCE</scope>
    <source>
        <strain evidence="1">SE-s28</strain>
    </source>
</reference>
<keyword evidence="2" id="KW-1185">Reference proteome</keyword>
<gene>
    <name evidence="1" type="ORF">G6047_07815</name>
</gene>
<protein>
    <submittedName>
        <fullName evidence="1">DUF4249 family protein</fullName>
    </submittedName>
</protein>
<evidence type="ECO:0000313" key="1">
    <source>
        <dbReference type="EMBL" id="NMH27934.1"/>
    </source>
</evidence>
<comment type="caution">
    <text evidence="1">The sequence shown here is derived from an EMBL/GenBank/DDBJ whole genome shotgun (WGS) entry which is preliminary data.</text>
</comment>
<dbReference type="Proteomes" id="UP000712080">
    <property type="component" value="Unassembled WGS sequence"/>
</dbReference>
<dbReference type="InterPro" id="IPR025345">
    <property type="entry name" value="DUF4249"/>
</dbReference>
<accession>A0A972FRB1</accession>
<proteinExistence type="predicted"/>
<organism evidence="1 2">
    <name type="scientific">Flavobacterium silvaticum</name>
    <dbReference type="NCBI Taxonomy" id="1852020"/>
    <lineage>
        <taxon>Bacteria</taxon>
        <taxon>Pseudomonadati</taxon>
        <taxon>Bacteroidota</taxon>
        <taxon>Flavobacteriia</taxon>
        <taxon>Flavobacteriales</taxon>
        <taxon>Flavobacteriaceae</taxon>
        <taxon>Flavobacterium</taxon>
    </lineage>
</organism>
<dbReference type="PROSITE" id="PS51257">
    <property type="entry name" value="PROKAR_LIPOPROTEIN"/>
    <property type="match status" value="1"/>
</dbReference>
<dbReference type="AlphaFoldDB" id="A0A972FRB1"/>
<dbReference type="EMBL" id="JAAMPU010000103">
    <property type="protein sequence ID" value="NMH27934.1"/>
    <property type="molecule type" value="Genomic_DNA"/>
</dbReference>
<name>A0A972FRB1_9FLAO</name>
<dbReference type="Pfam" id="PF14054">
    <property type="entry name" value="DUF4249"/>
    <property type="match status" value="1"/>
</dbReference>
<evidence type="ECO:0000313" key="2">
    <source>
        <dbReference type="Proteomes" id="UP000712080"/>
    </source>
</evidence>
<dbReference type="RefSeq" id="WP_169527040.1">
    <property type="nucleotide sequence ID" value="NZ_JAAMPU010000103.1"/>
</dbReference>